<feature type="transmembrane region" description="Helical" evidence="2">
    <location>
        <begin position="20"/>
        <end position="42"/>
    </location>
</feature>
<keyword evidence="2" id="KW-0472">Membrane</keyword>
<name>A0A076MQT0_AMYME</name>
<feature type="domain" description="Mce/MlaD" evidence="3">
    <location>
        <begin position="60"/>
        <end position="133"/>
    </location>
</feature>
<dbReference type="Proteomes" id="UP000062973">
    <property type="component" value="Chromosome"/>
</dbReference>
<evidence type="ECO:0000313" key="4">
    <source>
        <dbReference type="EMBL" id="AIJ21306.1"/>
    </source>
</evidence>
<dbReference type="HOGENOM" id="CLU_651939_0_0_11"/>
<dbReference type="PANTHER" id="PTHR33371:SF4">
    <property type="entry name" value="INTERMEMBRANE PHOSPHOLIPID TRANSPORT SYSTEM BINDING PROTEIN MLAD"/>
    <property type="match status" value="1"/>
</dbReference>
<dbReference type="AlphaFoldDB" id="A0A076MQT0"/>
<keyword evidence="2" id="KW-0812">Transmembrane</keyword>
<evidence type="ECO:0000313" key="5">
    <source>
        <dbReference type="Proteomes" id="UP000062973"/>
    </source>
</evidence>
<proteinExistence type="predicted"/>
<evidence type="ECO:0000259" key="3">
    <source>
        <dbReference type="Pfam" id="PF02470"/>
    </source>
</evidence>
<dbReference type="InterPro" id="IPR003399">
    <property type="entry name" value="Mce/MlaD"/>
</dbReference>
<dbReference type="Pfam" id="PF02470">
    <property type="entry name" value="MlaD"/>
    <property type="match status" value="1"/>
</dbReference>
<organism evidence="4 5">
    <name type="scientific">Amycolatopsis methanolica 239</name>
    <dbReference type="NCBI Taxonomy" id="1068978"/>
    <lineage>
        <taxon>Bacteria</taxon>
        <taxon>Bacillati</taxon>
        <taxon>Actinomycetota</taxon>
        <taxon>Actinomycetes</taxon>
        <taxon>Pseudonocardiales</taxon>
        <taxon>Pseudonocardiaceae</taxon>
        <taxon>Amycolatopsis</taxon>
        <taxon>Amycolatopsis methanolica group</taxon>
    </lineage>
</organism>
<dbReference type="PATRIC" id="fig|1068978.7.peg.1279"/>
<reference evidence="4 5" key="1">
    <citation type="submission" date="2014-07" db="EMBL/GenBank/DDBJ databases">
        <title>Whole Genome Sequence of the Amycolatopsis methanolica 239.</title>
        <authorList>
            <person name="Tang B."/>
        </authorList>
    </citation>
    <scope>NUCLEOTIDE SEQUENCE [LARGE SCALE GENOMIC DNA]</scope>
    <source>
        <strain evidence="4 5">239</strain>
    </source>
</reference>
<protein>
    <submittedName>
        <fullName evidence="4">Mammalian cell entry related domain protein</fullName>
    </submittedName>
</protein>
<feature type="region of interest" description="Disordered" evidence="1">
    <location>
        <begin position="399"/>
        <end position="420"/>
    </location>
</feature>
<accession>A0A076MQT0</accession>
<dbReference type="EMBL" id="CP009110">
    <property type="protein sequence ID" value="AIJ21306.1"/>
    <property type="molecule type" value="Genomic_DNA"/>
</dbReference>
<feature type="compositionally biased region" description="Gly residues" evidence="1">
    <location>
        <begin position="406"/>
        <end position="420"/>
    </location>
</feature>
<dbReference type="KEGG" id="amq:AMETH_1214"/>
<dbReference type="eggNOG" id="COG1463">
    <property type="taxonomic scope" value="Bacteria"/>
</dbReference>
<keyword evidence="2" id="KW-1133">Transmembrane helix</keyword>
<evidence type="ECO:0000256" key="2">
    <source>
        <dbReference type="SAM" id="Phobius"/>
    </source>
</evidence>
<gene>
    <name evidence="4" type="ORF">AMETH_1214</name>
</gene>
<dbReference type="STRING" id="1068978.AMETH_1214"/>
<dbReference type="InterPro" id="IPR052336">
    <property type="entry name" value="MlaD_Phospholipid_Transporter"/>
</dbReference>
<keyword evidence="5" id="KW-1185">Reference proteome</keyword>
<dbReference type="PANTHER" id="PTHR33371">
    <property type="entry name" value="INTERMEMBRANE PHOSPHOLIPID TRANSPORT SYSTEM BINDING PROTEIN MLAD-RELATED"/>
    <property type="match status" value="1"/>
</dbReference>
<evidence type="ECO:0000256" key="1">
    <source>
        <dbReference type="SAM" id="MobiDB-lite"/>
    </source>
</evidence>
<sequence length="420" mass="43790">MTAVARIRRTWERVRNVPGLGRDAVALAVLVALGLACTGYIFSQYDIKPPWQSGRVVFAAEFEKTPGVRPESRNEVRIAGVTVGKIESAEPLPNGNARLVMSLDPGHTVYSNAKAVLSTKAPLNVMFVSLDPGGPPGTPLPANGTIPVSQTKRVIQPSELLSKLDERTRDALQTLLDEADTALANAPAQLPDGLRATDATVNAFRPVVEQLQTRRGTISKLVTSLSQISTAAGHDDGRLADLVASLQQTLSVLSQRDTELSGTLGQIPGFSDDLTHAMGSVRDLTGELNPTLDGLRSASTTLPPALSRVTGMVDRAGPLVAAAKPVVSEAKPVVADLRPLAGDVHTAFRQLAPVTGYLPSATARIVPWMGDLAAFVYQTSSAFSLADANGGLGRANLTLSLDNPTGGLGPADGGPVGGGK</sequence>
<dbReference type="RefSeq" id="WP_209436852.1">
    <property type="nucleotide sequence ID" value="NZ_AQUL01000001.1"/>
</dbReference>